<dbReference type="GO" id="GO:0004370">
    <property type="term" value="F:glycerol kinase activity"/>
    <property type="evidence" value="ECO:0007669"/>
    <property type="project" value="UniProtKB-UniRule"/>
</dbReference>
<feature type="binding site" evidence="9">
    <location>
        <position position="134"/>
    </location>
    <ligand>
        <name>sn-glycerol 3-phosphate</name>
        <dbReference type="ChEBI" id="CHEBI:57597"/>
    </ligand>
</feature>
<comment type="catalytic activity">
    <reaction evidence="8 9">
        <text>glycerol + ATP = sn-glycerol 3-phosphate + ADP + H(+)</text>
        <dbReference type="Rhea" id="RHEA:21644"/>
        <dbReference type="ChEBI" id="CHEBI:15378"/>
        <dbReference type="ChEBI" id="CHEBI:17754"/>
        <dbReference type="ChEBI" id="CHEBI:30616"/>
        <dbReference type="ChEBI" id="CHEBI:57597"/>
        <dbReference type="ChEBI" id="CHEBI:456216"/>
        <dbReference type="EC" id="2.7.1.30"/>
    </reaction>
</comment>
<evidence type="ECO:0000256" key="3">
    <source>
        <dbReference type="ARBA" id="ARBA00022679"/>
    </source>
</evidence>
<evidence type="ECO:0000259" key="11">
    <source>
        <dbReference type="Pfam" id="PF00370"/>
    </source>
</evidence>
<feature type="binding site" evidence="9">
    <location>
        <position position="241"/>
    </location>
    <ligand>
        <name>sn-glycerol 3-phosphate</name>
        <dbReference type="ChEBI" id="CHEBI:57597"/>
    </ligand>
</feature>
<feature type="binding site" evidence="9">
    <location>
        <position position="263"/>
    </location>
    <ligand>
        <name>ATP</name>
        <dbReference type="ChEBI" id="CHEBI:30616"/>
    </ligand>
</feature>
<dbReference type="UniPathway" id="UPA00618">
    <property type="reaction ID" value="UER00672"/>
</dbReference>
<dbReference type="Pfam" id="PF02782">
    <property type="entry name" value="FGGY_C"/>
    <property type="match status" value="1"/>
</dbReference>
<evidence type="ECO:0000259" key="12">
    <source>
        <dbReference type="Pfam" id="PF02782"/>
    </source>
</evidence>
<evidence type="ECO:0000256" key="7">
    <source>
        <dbReference type="ARBA" id="ARBA00022840"/>
    </source>
</evidence>
<dbReference type="GO" id="GO:0006072">
    <property type="term" value="P:glycerol-3-phosphate metabolic process"/>
    <property type="evidence" value="ECO:0007669"/>
    <property type="project" value="InterPro"/>
</dbReference>
<feature type="binding site" evidence="9">
    <location>
        <position position="82"/>
    </location>
    <ligand>
        <name>sn-glycerol 3-phosphate</name>
        <dbReference type="ChEBI" id="CHEBI:57597"/>
    </ligand>
</feature>
<feature type="binding site" evidence="9">
    <location>
        <position position="12"/>
    </location>
    <ligand>
        <name>ADP</name>
        <dbReference type="ChEBI" id="CHEBI:456216"/>
    </ligand>
</feature>
<feature type="binding site" evidence="9">
    <location>
        <position position="241"/>
    </location>
    <ligand>
        <name>glycerol</name>
        <dbReference type="ChEBI" id="CHEBI:17754"/>
    </ligand>
</feature>
<feature type="binding site" evidence="9">
    <location>
        <position position="83"/>
    </location>
    <ligand>
        <name>glycerol</name>
        <dbReference type="ChEBI" id="CHEBI:17754"/>
    </ligand>
</feature>
<feature type="domain" description="Carbohydrate kinase FGGY C-terminal" evidence="12">
    <location>
        <begin position="257"/>
        <end position="446"/>
    </location>
</feature>
<comment type="activity regulation">
    <text evidence="9">Inhibited by fructose 1,6-bisphosphate (FBP).</text>
</comment>
<feature type="binding site" evidence="9">
    <location>
        <position position="82"/>
    </location>
    <ligand>
        <name>glycerol</name>
        <dbReference type="ChEBI" id="CHEBI:17754"/>
    </ligand>
</feature>
<feature type="binding site" evidence="9">
    <location>
        <position position="12"/>
    </location>
    <ligand>
        <name>sn-glycerol 3-phosphate</name>
        <dbReference type="ChEBI" id="CHEBI:57597"/>
    </ligand>
</feature>
<dbReference type="HAMAP" id="MF_00186">
    <property type="entry name" value="Glycerol_kin"/>
    <property type="match status" value="1"/>
</dbReference>
<protein>
    <recommendedName>
        <fullName evidence="9">Glycerol kinase</fullName>
        <ecNumber evidence="9">2.7.1.30</ecNumber>
    </recommendedName>
    <alternativeName>
        <fullName evidence="9">ATP:glycerol 3-phosphotransferase</fullName>
    </alternativeName>
    <alternativeName>
        <fullName evidence="9">Glycerokinase</fullName>
        <shortName evidence="9">GK</shortName>
    </alternativeName>
</protein>
<feature type="binding site" evidence="9">
    <location>
        <position position="306"/>
    </location>
    <ligand>
        <name>ADP</name>
        <dbReference type="ChEBI" id="CHEBI:456216"/>
    </ligand>
</feature>
<reference evidence="13 14" key="1">
    <citation type="submission" date="2020-08" db="EMBL/GenBank/DDBJ databases">
        <title>The genome sequence of type strain Novosphingobium piscinae KCTC 42194.</title>
        <authorList>
            <person name="Liu Y."/>
        </authorList>
    </citation>
    <scope>NUCLEOTIDE SEQUENCE [LARGE SCALE GENOMIC DNA]</scope>
    <source>
        <strain evidence="13 14">KCTC 42194</strain>
    </source>
</reference>
<dbReference type="Pfam" id="PF00370">
    <property type="entry name" value="FGGY_N"/>
    <property type="match status" value="1"/>
</dbReference>
<keyword evidence="5 9" id="KW-0418">Kinase</keyword>
<feature type="binding site" evidence="9">
    <location>
        <position position="407"/>
    </location>
    <ligand>
        <name>ATP</name>
        <dbReference type="ChEBI" id="CHEBI:30616"/>
    </ligand>
</feature>
<feature type="binding site" evidence="9">
    <location>
        <position position="411"/>
    </location>
    <ligand>
        <name>ADP</name>
        <dbReference type="ChEBI" id="CHEBI:456216"/>
    </ligand>
</feature>
<dbReference type="Proteomes" id="UP000551327">
    <property type="component" value="Unassembled WGS sequence"/>
</dbReference>
<dbReference type="FunFam" id="3.30.420.40:FF:000008">
    <property type="entry name" value="Glycerol kinase"/>
    <property type="match status" value="1"/>
</dbReference>
<evidence type="ECO:0000256" key="1">
    <source>
        <dbReference type="ARBA" id="ARBA00005190"/>
    </source>
</evidence>
<dbReference type="PANTHER" id="PTHR10196">
    <property type="entry name" value="SUGAR KINASE"/>
    <property type="match status" value="1"/>
</dbReference>
<feature type="binding site" evidence="9">
    <location>
        <position position="134"/>
    </location>
    <ligand>
        <name>glycerol</name>
        <dbReference type="ChEBI" id="CHEBI:17754"/>
    </ligand>
</feature>
<keyword evidence="6 9" id="KW-0319">Glycerol metabolism</keyword>
<evidence type="ECO:0000256" key="8">
    <source>
        <dbReference type="ARBA" id="ARBA00052101"/>
    </source>
</evidence>
<feature type="binding site" evidence="9">
    <location>
        <position position="407"/>
    </location>
    <ligand>
        <name>ADP</name>
        <dbReference type="ChEBI" id="CHEBI:456216"/>
    </ligand>
</feature>
<sequence>MGKSILAIDQGTTSTRALVFAADRRVIATAQQEFAQHYPADGWVEHDPEDIWRDTLATARGALAEAGLAPGEIATIGITNQRETVVLWDRATGAPLHRAIVWQDRRTAAVCAELHAAGHEAMVQAKTGLLLDPYFSATKLAWLLDTIPGARERAERGELAFGTIDTFLLWRLTEGRSHKTDVTNASRTLLFDIHAQRWCPDLLALFRIPAAVLPEVCDSAADFGTTTLLGGEIPITGIAGDQQAALVGQSCFAPGQAKITYGTGGFMLLNTGERPVASGARLLTTVAYRIDGTAHYALEGSLFVAGAAIKWLRDGLGIIVAARQTQEMAARLPDNGGVYMVPAFVGLGAPHWCTEARGMLTGLTFDSGPAHIARAALESVAFQTADLVAAMQRDGAGALAALRVDGGMAANDWFCQFLADILDISVERPANLETTALGAAMLAAHAVGAWAGVLDSAAGTEGLTRFTPAMGAAERARLVGEWQAAIRRATLA</sequence>
<dbReference type="InterPro" id="IPR000577">
    <property type="entry name" value="Carb_kinase_FGGY"/>
</dbReference>
<proteinExistence type="inferred from homology"/>
<feature type="binding site" evidence="9">
    <location>
        <position position="16"/>
    </location>
    <ligand>
        <name>ADP</name>
        <dbReference type="ChEBI" id="CHEBI:456216"/>
    </ligand>
</feature>
<comment type="similarity">
    <text evidence="2 9 10">Belongs to the FGGY kinase family.</text>
</comment>
<dbReference type="InterPro" id="IPR018484">
    <property type="entry name" value="FGGY_N"/>
</dbReference>
<dbReference type="NCBIfam" id="NF000756">
    <property type="entry name" value="PRK00047.1"/>
    <property type="match status" value="1"/>
</dbReference>
<dbReference type="SUPFAM" id="SSF53067">
    <property type="entry name" value="Actin-like ATPase domain"/>
    <property type="match status" value="2"/>
</dbReference>
<keyword evidence="14" id="KW-1185">Reference proteome</keyword>
<dbReference type="AlphaFoldDB" id="A0A7X1FXP7"/>
<dbReference type="InterPro" id="IPR018485">
    <property type="entry name" value="FGGY_C"/>
</dbReference>
<feature type="binding site" evidence="9">
    <location>
        <position position="83"/>
    </location>
    <ligand>
        <name>sn-glycerol 3-phosphate</name>
        <dbReference type="ChEBI" id="CHEBI:57597"/>
    </ligand>
</feature>
<dbReference type="InterPro" id="IPR018483">
    <property type="entry name" value="Carb_kinase_FGGY_CS"/>
</dbReference>
<keyword evidence="3 9" id="KW-0808">Transferase</keyword>
<feature type="binding site" evidence="9">
    <location>
        <position position="13"/>
    </location>
    <ligand>
        <name>ATP</name>
        <dbReference type="ChEBI" id="CHEBI:30616"/>
    </ligand>
</feature>
<evidence type="ECO:0000256" key="5">
    <source>
        <dbReference type="ARBA" id="ARBA00022777"/>
    </source>
</evidence>
<dbReference type="CDD" id="cd07786">
    <property type="entry name" value="FGGY_EcGK_like"/>
    <property type="match status" value="1"/>
</dbReference>
<comment type="caution">
    <text evidence="13">The sequence shown here is derived from an EMBL/GenBank/DDBJ whole genome shotgun (WGS) entry which is preliminary data.</text>
</comment>
<feature type="binding site" evidence="9">
    <location>
        <position position="263"/>
    </location>
    <ligand>
        <name>ADP</name>
        <dbReference type="ChEBI" id="CHEBI:456216"/>
    </ligand>
</feature>
<dbReference type="RefSeq" id="WP_185678692.1">
    <property type="nucleotide sequence ID" value="NZ_JACLAX010000005.1"/>
</dbReference>
<dbReference type="GO" id="GO:0005524">
    <property type="term" value="F:ATP binding"/>
    <property type="evidence" value="ECO:0007669"/>
    <property type="project" value="UniProtKB-UniRule"/>
</dbReference>
<feature type="binding site" evidence="9">
    <location>
        <position position="242"/>
    </location>
    <ligand>
        <name>glycerol</name>
        <dbReference type="ChEBI" id="CHEBI:17754"/>
    </ligand>
</feature>
<dbReference type="FunFam" id="3.30.420.40:FF:000007">
    <property type="entry name" value="Glycerol kinase"/>
    <property type="match status" value="1"/>
</dbReference>
<dbReference type="NCBIfam" id="TIGR01311">
    <property type="entry name" value="glycerol_kin"/>
    <property type="match status" value="1"/>
</dbReference>
<dbReference type="PANTHER" id="PTHR10196:SF78">
    <property type="entry name" value="GLYCEROL KINASE"/>
    <property type="match status" value="1"/>
</dbReference>
<evidence type="ECO:0000256" key="2">
    <source>
        <dbReference type="ARBA" id="ARBA00009156"/>
    </source>
</evidence>
<dbReference type="PIRSF" id="PIRSF000538">
    <property type="entry name" value="GlpK"/>
    <property type="match status" value="1"/>
</dbReference>
<accession>A0A7X1FXP7</accession>
<comment type="pathway">
    <text evidence="1 9">Polyol metabolism; glycerol degradation via glycerol kinase pathway; sn-glycerol 3-phosphate from glycerol: step 1/1.</text>
</comment>
<dbReference type="GO" id="GO:0005829">
    <property type="term" value="C:cytosol"/>
    <property type="evidence" value="ECO:0007669"/>
    <property type="project" value="TreeGrafter"/>
</dbReference>
<dbReference type="Gene3D" id="3.30.420.40">
    <property type="match status" value="2"/>
</dbReference>
<feature type="binding site" evidence="9">
    <location>
        <position position="14"/>
    </location>
    <ligand>
        <name>ATP</name>
        <dbReference type="ChEBI" id="CHEBI:30616"/>
    </ligand>
</feature>
<evidence type="ECO:0000256" key="10">
    <source>
        <dbReference type="RuleBase" id="RU003733"/>
    </source>
</evidence>
<comment type="caution">
    <text evidence="9">Lacks conserved residue(s) required for the propagation of feature annotation.</text>
</comment>
<organism evidence="13 14">
    <name type="scientific">Novosphingobium piscinae</name>
    <dbReference type="NCBI Taxonomy" id="1507448"/>
    <lineage>
        <taxon>Bacteria</taxon>
        <taxon>Pseudomonadati</taxon>
        <taxon>Pseudomonadota</taxon>
        <taxon>Alphaproteobacteria</taxon>
        <taxon>Sphingomonadales</taxon>
        <taxon>Sphingomonadaceae</taxon>
        <taxon>Novosphingobium</taxon>
    </lineage>
</organism>
<dbReference type="GO" id="GO:0019563">
    <property type="term" value="P:glycerol catabolic process"/>
    <property type="evidence" value="ECO:0007669"/>
    <property type="project" value="UniProtKB-UniRule"/>
</dbReference>
<evidence type="ECO:0000256" key="9">
    <source>
        <dbReference type="HAMAP-Rule" id="MF_00186"/>
    </source>
</evidence>
<name>A0A7X1FXP7_9SPHN</name>
<dbReference type="EC" id="2.7.1.30" evidence="9"/>
<evidence type="ECO:0000256" key="4">
    <source>
        <dbReference type="ARBA" id="ARBA00022741"/>
    </source>
</evidence>
<dbReference type="InterPro" id="IPR005999">
    <property type="entry name" value="Glycerol_kin"/>
</dbReference>
<feature type="binding site" evidence="9">
    <location>
        <position position="12"/>
    </location>
    <ligand>
        <name>ATP</name>
        <dbReference type="ChEBI" id="CHEBI:30616"/>
    </ligand>
</feature>
<keyword evidence="7 9" id="KW-0067">ATP-binding</keyword>
<evidence type="ECO:0000313" key="13">
    <source>
        <dbReference type="EMBL" id="MBC2668799.1"/>
    </source>
</evidence>
<keyword evidence="4 9" id="KW-0547">Nucleotide-binding</keyword>
<dbReference type="PROSITE" id="PS00445">
    <property type="entry name" value="FGGY_KINASES_2"/>
    <property type="match status" value="1"/>
</dbReference>
<dbReference type="EMBL" id="JACLAX010000005">
    <property type="protein sequence ID" value="MBC2668799.1"/>
    <property type="molecule type" value="Genomic_DNA"/>
</dbReference>
<dbReference type="InterPro" id="IPR043129">
    <property type="entry name" value="ATPase_NBD"/>
</dbReference>
<evidence type="ECO:0000256" key="6">
    <source>
        <dbReference type="ARBA" id="ARBA00022798"/>
    </source>
</evidence>
<evidence type="ECO:0000313" key="14">
    <source>
        <dbReference type="Proteomes" id="UP000551327"/>
    </source>
</evidence>
<feature type="domain" description="Carbohydrate kinase FGGY N-terminal" evidence="11">
    <location>
        <begin position="5"/>
        <end position="248"/>
    </location>
</feature>
<comment type="function">
    <text evidence="9">Key enzyme in the regulation of glycerol uptake and metabolism. Catalyzes the phosphorylation of glycerol to yield sn-glycerol 3-phosphate.</text>
</comment>
<gene>
    <name evidence="9 13" type="primary">glpK</name>
    <name evidence="13" type="ORF">H7F53_06570</name>
</gene>
<feature type="binding site" evidence="9">
    <location>
        <position position="306"/>
    </location>
    <ligand>
        <name>ATP</name>
        <dbReference type="ChEBI" id="CHEBI:30616"/>
    </ligand>
</feature>